<name>A0AAD1Z1N5_9LAMI</name>
<accession>A0AAD1Z1N5</accession>
<dbReference type="Proteomes" id="UP000834106">
    <property type="component" value="Chromosome 5"/>
</dbReference>
<feature type="compositionally biased region" description="Acidic residues" evidence="1">
    <location>
        <begin position="144"/>
        <end position="156"/>
    </location>
</feature>
<protein>
    <submittedName>
        <fullName evidence="2">Uncharacterized protein</fullName>
    </submittedName>
</protein>
<sequence length="168" mass="18519">MTSLPKFKPLIPKLKPLNSQNPSRPLSVHHLHTTKDTAMKNQCAAVVVGRWDGGGVCGTLDGATSRLYLAHYFDVWSHPSCTLFLLDYEDKALVAKNAKLSVQDMAKVLNAEIEAVKEKLEKITEASKLIWLMDELDGKPLEEASGENELDGDEITEQTAPSHKIVPV</sequence>
<evidence type="ECO:0000256" key="1">
    <source>
        <dbReference type="SAM" id="MobiDB-lite"/>
    </source>
</evidence>
<dbReference type="EMBL" id="OU503040">
    <property type="protein sequence ID" value="CAI9761536.1"/>
    <property type="molecule type" value="Genomic_DNA"/>
</dbReference>
<gene>
    <name evidence="2" type="ORF">FPE_LOCUS8966</name>
</gene>
<keyword evidence="3" id="KW-1185">Reference proteome</keyword>
<evidence type="ECO:0000313" key="3">
    <source>
        <dbReference type="Proteomes" id="UP000834106"/>
    </source>
</evidence>
<organism evidence="2 3">
    <name type="scientific">Fraxinus pennsylvanica</name>
    <dbReference type="NCBI Taxonomy" id="56036"/>
    <lineage>
        <taxon>Eukaryota</taxon>
        <taxon>Viridiplantae</taxon>
        <taxon>Streptophyta</taxon>
        <taxon>Embryophyta</taxon>
        <taxon>Tracheophyta</taxon>
        <taxon>Spermatophyta</taxon>
        <taxon>Magnoliopsida</taxon>
        <taxon>eudicotyledons</taxon>
        <taxon>Gunneridae</taxon>
        <taxon>Pentapetalae</taxon>
        <taxon>asterids</taxon>
        <taxon>lamiids</taxon>
        <taxon>Lamiales</taxon>
        <taxon>Oleaceae</taxon>
        <taxon>Oleeae</taxon>
        <taxon>Fraxinus</taxon>
    </lineage>
</organism>
<feature type="region of interest" description="Disordered" evidence="1">
    <location>
        <begin position="142"/>
        <end position="168"/>
    </location>
</feature>
<evidence type="ECO:0000313" key="2">
    <source>
        <dbReference type="EMBL" id="CAI9761536.1"/>
    </source>
</evidence>
<proteinExistence type="predicted"/>
<reference evidence="2" key="1">
    <citation type="submission" date="2023-05" db="EMBL/GenBank/DDBJ databases">
        <authorList>
            <person name="Huff M."/>
        </authorList>
    </citation>
    <scope>NUCLEOTIDE SEQUENCE</scope>
</reference>
<dbReference type="AlphaFoldDB" id="A0AAD1Z1N5"/>